<dbReference type="Gene3D" id="1.25.40.10">
    <property type="entry name" value="Tetratricopeptide repeat domain"/>
    <property type="match status" value="3"/>
</dbReference>
<dbReference type="GO" id="GO:0000160">
    <property type="term" value="P:phosphorelay signal transduction system"/>
    <property type="evidence" value="ECO:0007669"/>
    <property type="project" value="InterPro"/>
</dbReference>
<dbReference type="InterPro" id="IPR005158">
    <property type="entry name" value="BTAD"/>
</dbReference>
<organism evidence="9 10">
    <name type="scientific">Phytohabitans rumicis</name>
    <dbReference type="NCBI Taxonomy" id="1076125"/>
    <lineage>
        <taxon>Bacteria</taxon>
        <taxon>Bacillati</taxon>
        <taxon>Actinomycetota</taxon>
        <taxon>Actinomycetes</taxon>
        <taxon>Micromonosporales</taxon>
        <taxon>Micromonosporaceae</taxon>
    </lineage>
</organism>
<evidence type="ECO:0000256" key="5">
    <source>
        <dbReference type="ARBA" id="ARBA00023163"/>
    </source>
</evidence>
<comment type="caution">
    <text evidence="9">The sequence shown here is derived from an EMBL/GenBank/DDBJ whole genome shotgun (WGS) entry which is preliminary data.</text>
</comment>
<keyword evidence="5" id="KW-0804">Transcription</keyword>
<gene>
    <name evidence="9" type="ORF">Prum_005120</name>
</gene>
<dbReference type="PRINTS" id="PR00364">
    <property type="entry name" value="DISEASERSIST"/>
</dbReference>
<proteinExistence type="inferred from homology"/>
<feature type="domain" description="Nudix hydrolase" evidence="7">
    <location>
        <begin position="1054"/>
        <end position="1193"/>
    </location>
</feature>
<evidence type="ECO:0000259" key="7">
    <source>
        <dbReference type="PROSITE" id="PS51462"/>
    </source>
</evidence>
<evidence type="ECO:0000256" key="3">
    <source>
        <dbReference type="ARBA" id="ARBA00023015"/>
    </source>
</evidence>
<dbReference type="InterPro" id="IPR019734">
    <property type="entry name" value="TPR_rpt"/>
</dbReference>
<evidence type="ECO:0000256" key="4">
    <source>
        <dbReference type="ARBA" id="ARBA00023125"/>
    </source>
</evidence>
<dbReference type="InterPro" id="IPR016032">
    <property type="entry name" value="Sig_transdc_resp-reg_C-effctor"/>
</dbReference>
<dbReference type="SUPFAM" id="SSF55811">
    <property type="entry name" value="Nudix"/>
    <property type="match status" value="1"/>
</dbReference>
<dbReference type="GO" id="GO:0016787">
    <property type="term" value="F:hydrolase activity"/>
    <property type="evidence" value="ECO:0007669"/>
    <property type="project" value="UniProtKB-KW"/>
</dbReference>
<keyword evidence="3" id="KW-0805">Transcription regulation</keyword>
<dbReference type="SUPFAM" id="SSF46894">
    <property type="entry name" value="C-terminal effector domain of the bipartite response regulators"/>
    <property type="match status" value="1"/>
</dbReference>
<keyword evidence="4 6" id="KW-0238">DNA-binding</keyword>
<dbReference type="InterPro" id="IPR001867">
    <property type="entry name" value="OmpR/PhoB-type_DNA-bd"/>
</dbReference>
<keyword evidence="10" id="KW-1185">Reference proteome</keyword>
<dbReference type="PANTHER" id="PTHR35807:SF1">
    <property type="entry name" value="TRANSCRIPTIONAL REGULATOR REDD"/>
    <property type="match status" value="1"/>
</dbReference>
<protein>
    <recommendedName>
        <fullName evidence="11">SARP family transcriptional regulator</fullName>
    </recommendedName>
</protein>
<dbReference type="InterPro" id="IPR011990">
    <property type="entry name" value="TPR-like_helical_dom_sf"/>
</dbReference>
<evidence type="ECO:0008006" key="11">
    <source>
        <dbReference type="Google" id="ProtNLM"/>
    </source>
</evidence>
<dbReference type="SUPFAM" id="SSF52540">
    <property type="entry name" value="P-loop containing nucleoside triphosphate hydrolases"/>
    <property type="match status" value="1"/>
</dbReference>
<dbReference type="Pfam" id="PF00293">
    <property type="entry name" value="NUDIX"/>
    <property type="match status" value="1"/>
</dbReference>
<dbReference type="InterPro" id="IPR015797">
    <property type="entry name" value="NUDIX_hydrolase-like_dom_sf"/>
</dbReference>
<evidence type="ECO:0000256" key="1">
    <source>
        <dbReference type="ARBA" id="ARBA00005820"/>
    </source>
</evidence>
<dbReference type="Pfam" id="PF13424">
    <property type="entry name" value="TPR_12"/>
    <property type="match status" value="3"/>
</dbReference>
<accession>A0A6V8KTU5</accession>
<dbReference type="SMART" id="SM00028">
    <property type="entry name" value="TPR"/>
    <property type="match status" value="7"/>
</dbReference>
<evidence type="ECO:0000256" key="2">
    <source>
        <dbReference type="ARBA" id="ARBA00022801"/>
    </source>
</evidence>
<dbReference type="Gene3D" id="1.10.10.10">
    <property type="entry name" value="Winged helix-like DNA-binding domain superfamily/Winged helix DNA-binding domain"/>
    <property type="match status" value="1"/>
</dbReference>
<evidence type="ECO:0000259" key="8">
    <source>
        <dbReference type="PROSITE" id="PS51755"/>
    </source>
</evidence>
<dbReference type="EMBL" id="BLPG01000001">
    <property type="protein sequence ID" value="GFJ86870.1"/>
    <property type="molecule type" value="Genomic_DNA"/>
</dbReference>
<feature type="domain" description="OmpR/PhoB-type" evidence="8">
    <location>
        <begin position="1"/>
        <end position="106"/>
    </location>
</feature>
<evidence type="ECO:0000256" key="6">
    <source>
        <dbReference type="PROSITE-ProRule" id="PRU01091"/>
    </source>
</evidence>
<dbReference type="GO" id="GO:0003677">
    <property type="term" value="F:DNA binding"/>
    <property type="evidence" value="ECO:0007669"/>
    <property type="project" value="UniProtKB-UniRule"/>
</dbReference>
<sequence length="1198" mass="129886">MLGWSEGRGLGLAMLGPLRLWVAGEDVRLGSTKQRMVLAALLVDVGRPVTAETLIDRVWDDSPPRGVRSGLYSYVANLRRVLSVAGEAYGARWRIRQQHGAYVLEVDPEHVDLHRFDRLVGRAGDPRCPDATRAQLLRDALALWRGTPLADLRGEWISRVREEQRRRRLEAAARWAATELRLGNADAIIGPLAELHDEYPLAEPLLLALMRALHFTGRAAEALDHFARFRRDLAERLGADPCDELADLNQAILRGDSAPPFSRRPPAVPAQLPGDVAAFTGRDHELARLDGLLTAAGGQPSALTICALCGTAGVGKTALVVHWAQRVADRFVDGQLFVNLRGYDPHQPLPAAEALAGFLTALGVPARDIPVGLDERAARFRTELAGRRMLVVLDNAADAEHVRPLLPGTGGCVVVVTSRDNLRGLVVRDGARRLDLDLLPATDAAVLLRRLIGARSDADPDGTAALAELCARLPLALRVAAELAVSRPADPLSALVAELAGERGDGLLDAGGDPRSSVTAVLSWSIRHLPAEAVRVFRLLGCHPAPDADAYAVAALAGVAVASAREALHHLARAHLVCPTGPGRYGMHDLLRAYAKQLATQAPDAAATPALGRLFDYYLTAAAAAMTGLYPADTRHRPPIPVPATLVPDLADADRARAWLDSERACLVAIAAYTATHGWPAHSAQLSITLFRYLEGGHHTDAIALHGHAHRAAQRTGDPAWQAHALRGLATALIRLGQYGPAAERLRDALSLFRRARDRRGQADVHIGLGQIEAILGQHGPAAGHHRQALATYRRTGNPHGEARALTNLGVVETRRGRHAAAARHLRQALALLQPAGDRSGEANALDNLGLAEQRLGQYTMAAEHHEQALALFRQLGRRSGEAHALDNLGAVHIRLHRPGPAADAFRQALALFHEIGERDGQAWALNGLGEAAHAARHLADALEHHRTALAIATDIGARDQQARAHAGLGETYHALGQRAHAHHHYDKALTLYTGLNAPEAGGIRAQIARLTPCLDGLVADEEPLSADEVLDIVDEQDRVVGQAPRREAYDRRLRHRCVFVLARDPAGRVFVHRRTARKLVFPSLYDMFVGGVVGAGETYDEAALREAEEELGVTGLARPEPLFRFLYDTPEHTWWTAIYQVRCEAPVHPQAEEVAWHAFLTEPELDRRLTEWEWVPDGLAAYRRLLAWRAAETRGGG</sequence>
<dbReference type="PROSITE" id="PS51462">
    <property type="entry name" value="NUDIX"/>
    <property type="match status" value="1"/>
</dbReference>
<name>A0A6V8KTU5_9ACTN</name>
<dbReference type="Proteomes" id="UP000482960">
    <property type="component" value="Unassembled WGS sequence"/>
</dbReference>
<reference evidence="9 10" key="1">
    <citation type="submission" date="2020-03" db="EMBL/GenBank/DDBJ databases">
        <title>Whole genome shotgun sequence of Phytohabitans rumicis NBRC 108638.</title>
        <authorList>
            <person name="Komaki H."/>
            <person name="Tamura T."/>
        </authorList>
    </citation>
    <scope>NUCLEOTIDE SEQUENCE [LARGE SCALE GENOMIC DNA]</scope>
    <source>
        <strain evidence="9 10">NBRC 108638</strain>
    </source>
</reference>
<evidence type="ECO:0000313" key="9">
    <source>
        <dbReference type="EMBL" id="GFJ86870.1"/>
    </source>
</evidence>
<reference evidence="9 10" key="2">
    <citation type="submission" date="2020-03" db="EMBL/GenBank/DDBJ databases">
        <authorList>
            <person name="Ichikawa N."/>
            <person name="Kimura A."/>
            <person name="Kitahashi Y."/>
            <person name="Uohara A."/>
        </authorList>
    </citation>
    <scope>NUCLEOTIDE SEQUENCE [LARGE SCALE GENOMIC DNA]</scope>
    <source>
        <strain evidence="9 10">NBRC 108638</strain>
    </source>
</reference>
<dbReference type="AlphaFoldDB" id="A0A6V8KTU5"/>
<dbReference type="InterPro" id="IPR027417">
    <property type="entry name" value="P-loop_NTPase"/>
</dbReference>
<dbReference type="InterPro" id="IPR020084">
    <property type="entry name" value="NUDIX_hydrolase_CS"/>
</dbReference>
<dbReference type="PANTHER" id="PTHR35807">
    <property type="entry name" value="TRANSCRIPTIONAL REGULATOR REDD-RELATED"/>
    <property type="match status" value="1"/>
</dbReference>
<evidence type="ECO:0000313" key="10">
    <source>
        <dbReference type="Proteomes" id="UP000482960"/>
    </source>
</evidence>
<dbReference type="PROSITE" id="PS00893">
    <property type="entry name" value="NUDIX_BOX"/>
    <property type="match status" value="1"/>
</dbReference>
<dbReference type="GO" id="GO:0006355">
    <property type="term" value="P:regulation of DNA-templated transcription"/>
    <property type="evidence" value="ECO:0007669"/>
    <property type="project" value="InterPro"/>
</dbReference>
<dbReference type="Gene3D" id="3.40.50.300">
    <property type="entry name" value="P-loop containing nucleotide triphosphate hydrolases"/>
    <property type="match status" value="1"/>
</dbReference>
<dbReference type="InterPro" id="IPR000086">
    <property type="entry name" value="NUDIX_hydrolase_dom"/>
</dbReference>
<dbReference type="SMART" id="SM00862">
    <property type="entry name" value="Trans_reg_C"/>
    <property type="match status" value="1"/>
</dbReference>
<comment type="similarity">
    <text evidence="1">Belongs to the AfsR/DnrI/RedD regulatory family.</text>
</comment>
<dbReference type="PROSITE" id="PS51755">
    <property type="entry name" value="OMPR_PHOB"/>
    <property type="match status" value="1"/>
</dbReference>
<dbReference type="Pfam" id="PF03704">
    <property type="entry name" value="BTAD"/>
    <property type="match status" value="1"/>
</dbReference>
<dbReference type="SUPFAM" id="SSF48452">
    <property type="entry name" value="TPR-like"/>
    <property type="match status" value="4"/>
</dbReference>
<dbReference type="Gene3D" id="3.90.79.10">
    <property type="entry name" value="Nucleoside Triphosphate Pyrophosphohydrolase"/>
    <property type="match status" value="1"/>
</dbReference>
<dbReference type="RefSeq" id="WP_178132634.1">
    <property type="nucleotide sequence ID" value="NZ_BAABJB010000026.1"/>
</dbReference>
<dbReference type="SMART" id="SM01043">
    <property type="entry name" value="BTAD"/>
    <property type="match status" value="1"/>
</dbReference>
<feature type="DNA-binding region" description="OmpR/PhoB-type" evidence="6">
    <location>
        <begin position="1"/>
        <end position="106"/>
    </location>
</feature>
<dbReference type="InterPro" id="IPR036388">
    <property type="entry name" value="WH-like_DNA-bd_sf"/>
</dbReference>
<dbReference type="CDD" id="cd04697">
    <property type="entry name" value="NUDIX_Hydrolase"/>
    <property type="match status" value="1"/>
</dbReference>
<dbReference type="InterPro" id="IPR051677">
    <property type="entry name" value="AfsR-DnrI-RedD_regulator"/>
</dbReference>
<keyword evidence="2" id="KW-0378">Hydrolase</keyword>